<dbReference type="GO" id="GO:0009374">
    <property type="term" value="F:biotin binding"/>
    <property type="evidence" value="ECO:0007669"/>
    <property type="project" value="InterPro"/>
</dbReference>
<evidence type="ECO:0000256" key="1">
    <source>
        <dbReference type="ARBA" id="ARBA00004613"/>
    </source>
</evidence>
<dbReference type="Gene3D" id="2.40.128.30">
    <property type="entry name" value="Avidin-like"/>
    <property type="match status" value="1"/>
</dbReference>
<dbReference type="AlphaFoldDB" id="A0A8H6W325"/>
<keyword evidence="3" id="KW-0964">Secreted</keyword>
<protein>
    <submittedName>
        <fullName evidence="6">Structural origins of high-affinity biotin binding To Streptavidin</fullName>
    </submittedName>
</protein>
<name>A0A8H6W325_9AGAR</name>
<dbReference type="RefSeq" id="XP_037217893.1">
    <property type="nucleotide sequence ID" value="XM_037366481.1"/>
</dbReference>
<evidence type="ECO:0000256" key="4">
    <source>
        <dbReference type="ARBA" id="ARBA00022729"/>
    </source>
</evidence>
<dbReference type="PROSITE" id="PS51326">
    <property type="entry name" value="AVIDIN_2"/>
    <property type="match status" value="1"/>
</dbReference>
<dbReference type="EMBL" id="JACAZF010000008">
    <property type="protein sequence ID" value="KAF7297534.1"/>
    <property type="molecule type" value="Genomic_DNA"/>
</dbReference>
<proteinExistence type="inferred from homology"/>
<dbReference type="InterPro" id="IPR005468">
    <property type="entry name" value="Avidin/str"/>
</dbReference>
<dbReference type="Pfam" id="PF01382">
    <property type="entry name" value="Avidin"/>
    <property type="match status" value="1"/>
</dbReference>
<keyword evidence="5" id="KW-0092">Biotin</keyword>
<keyword evidence="4" id="KW-0732">Signal</keyword>
<accession>A0A8H6W325</accession>
<dbReference type="InterPro" id="IPR036896">
    <property type="entry name" value="Avidin-like_sf"/>
</dbReference>
<comment type="subcellular location">
    <subcellularLocation>
        <location evidence="1">Secreted</location>
    </subcellularLocation>
</comment>
<dbReference type="GO" id="GO:0005576">
    <property type="term" value="C:extracellular region"/>
    <property type="evidence" value="ECO:0007669"/>
    <property type="project" value="UniProtKB-SubCell"/>
</dbReference>
<organism evidence="6 7">
    <name type="scientific">Mycena indigotica</name>
    <dbReference type="NCBI Taxonomy" id="2126181"/>
    <lineage>
        <taxon>Eukaryota</taxon>
        <taxon>Fungi</taxon>
        <taxon>Dikarya</taxon>
        <taxon>Basidiomycota</taxon>
        <taxon>Agaricomycotina</taxon>
        <taxon>Agaricomycetes</taxon>
        <taxon>Agaricomycetidae</taxon>
        <taxon>Agaricales</taxon>
        <taxon>Marasmiineae</taxon>
        <taxon>Mycenaceae</taxon>
        <taxon>Mycena</taxon>
    </lineage>
</organism>
<dbReference type="InterPro" id="IPR051764">
    <property type="entry name" value="Avidin/Streptavidin-rel"/>
</dbReference>
<dbReference type="InterPro" id="IPR005469">
    <property type="entry name" value="Avidin"/>
</dbReference>
<dbReference type="Proteomes" id="UP000636479">
    <property type="component" value="Unassembled WGS sequence"/>
</dbReference>
<comment type="caution">
    <text evidence="6">The sequence shown here is derived from an EMBL/GenBank/DDBJ whole genome shotgun (WGS) entry which is preliminary data.</text>
</comment>
<evidence type="ECO:0000256" key="2">
    <source>
        <dbReference type="ARBA" id="ARBA00006297"/>
    </source>
</evidence>
<dbReference type="GeneID" id="59348997"/>
<reference evidence="6" key="1">
    <citation type="submission" date="2020-05" db="EMBL/GenBank/DDBJ databases">
        <title>Mycena genomes resolve the evolution of fungal bioluminescence.</title>
        <authorList>
            <person name="Tsai I.J."/>
        </authorList>
    </citation>
    <scope>NUCLEOTIDE SEQUENCE</scope>
    <source>
        <strain evidence="6">171206Taipei</strain>
    </source>
</reference>
<dbReference type="SUPFAM" id="SSF50876">
    <property type="entry name" value="Avidin/streptavidin"/>
    <property type="match status" value="1"/>
</dbReference>
<evidence type="ECO:0000256" key="5">
    <source>
        <dbReference type="ARBA" id="ARBA00023267"/>
    </source>
</evidence>
<comment type="similarity">
    <text evidence="2">Belongs to the avidin/streptavidin family.</text>
</comment>
<dbReference type="PANTHER" id="PTHR34399">
    <property type="entry name" value="AVIDIN-RELATED"/>
    <property type="match status" value="1"/>
</dbReference>
<dbReference type="OrthoDB" id="2821340at2759"/>
<evidence type="ECO:0000313" key="7">
    <source>
        <dbReference type="Proteomes" id="UP000636479"/>
    </source>
</evidence>
<dbReference type="PRINTS" id="PR00709">
    <property type="entry name" value="AVIDIN"/>
</dbReference>
<sequence length="167" mass="17663">MSIGTAAFNFTRLSGTWINELSSVLVLHADKTGGLTGTYNSAVGTAEDEYIVTGRFDTTPPAGEGVALGWVVAWKNKKLDAHSATGWSGQFYAGASHLQDTILTQWLLTSSTTPANNWESTNVGTDLFKPKAAVSGRSASEGPVVARFASPTPEQIVAKRSSLNDLD</sequence>
<gene>
    <name evidence="6" type="ORF">MIND_00987600</name>
</gene>
<evidence type="ECO:0000256" key="3">
    <source>
        <dbReference type="ARBA" id="ARBA00022525"/>
    </source>
</evidence>
<evidence type="ECO:0000313" key="6">
    <source>
        <dbReference type="EMBL" id="KAF7297534.1"/>
    </source>
</evidence>
<keyword evidence="7" id="KW-1185">Reference proteome</keyword>